<dbReference type="STRING" id="13690.AX777_05765"/>
<sequence length="1079" mass="112164">MEDENGEAEIRRGWLRWLGVGTGSLGLVLVALWTQRAPIAENFVNRELNRRGVQANYDLTQVGLRTQRIEDVVLGDPARPDLTARWVEVDIAFAGVTPLVAAVRAGGVRMRGAYRDGVLTLGELDKFRDPDSTAPFAMPDLLLHLRDAQLRLDTDAGAVGMQIDGNGNLKSGFRGKLAAAMPRARMAGCGVARASAWLDVAMVDGRPHLRGPIKGDALACADMAMAAPTAEIDLWLGQGLDRWNGSAKLAGDALKAQGMLLAAPVGRIEFDGSAKAMAGRARIGARAFSGAGVLAGPTELAGDWTLRGGDAAFNGDLTARNGRMAGRDPLAALRTSTVGTPVAPLALRLADAAQRAGADNLLRARVALAQKGDAGSLVLTDTEFAARSGAQVAVARDGRVTLAWPGKRGAAIDWTLDGAITSQGGGLPKAALRLARRTGGGFGGQLFIDPYTADGARLAFEPVRFVAGPKGDTRFTTALRLDGPLPDGAVRGLGLPIDGRLAPNGAIAINEHCAPLTLLEARYGSFALGQTRQTLCPLPNSALFAMGPGGMKGGAELRNVALNGRSGDSPMRLKADNARLILGQTGFTLGNADFAIGPEDAPVRLSATSVTGAATKEGFAGDIKGAGGRIGTVPLIVEQGAGGWAFAKGALSLKAAMQVRDAQPSVRFNPLSVPDFALAMKDGRITATGTLQVPGKGATVARADIAHDLGSGKGHADLTVPDLGFGPGLQPEELTPLTLGVIANVAGRVTGEGHIRWTGSDVSSDGVFRTDRLDLAAAFGPVEGLSGEIRFSDLLNMVTPTGQEARIALVNPGVEARDGTIRYRLGAGQKVHIEGGGFPFSGGELVLLPTTMDFGADVDRYLTFRVIGLDAGAFIQAMDLKNVSATGTFDGIMPLIFNAQGGRVAGGVLVARQQGMAPLIMPEGVLPSIPCDPTRQSGVLSYVGPVSNEQVGVMGKVAFDALKDLQYKCLTILMDGALDGEMVTNVVFNGVNRGQLGGAPQGIAKSFVGLPFIFNVRISAPFRGLMKSAQSYVDPSQVIRDQIGDDAQQKMRAQSAADLQSGLAVQPAASETVSNTEPK</sequence>
<dbReference type="Pfam" id="PF11739">
    <property type="entry name" value="YdbH-like"/>
    <property type="match status" value="2"/>
</dbReference>
<name>A0A084EL17_SPHYA</name>
<gene>
    <name evidence="2" type="ORF">CP98_02370</name>
</gene>
<feature type="transmembrane region" description="Helical" evidence="1">
    <location>
        <begin position="14"/>
        <end position="33"/>
    </location>
</feature>
<evidence type="ECO:0000313" key="3">
    <source>
        <dbReference type="Proteomes" id="UP000028534"/>
    </source>
</evidence>
<dbReference type="RefSeq" id="WP_037519598.1">
    <property type="nucleotide sequence ID" value="NZ_JGVR01000014.1"/>
</dbReference>
<evidence type="ECO:0000256" key="1">
    <source>
        <dbReference type="SAM" id="Phobius"/>
    </source>
</evidence>
<protein>
    <submittedName>
        <fullName evidence="2">Dicarboxylate transport</fullName>
    </submittedName>
</protein>
<dbReference type="eggNOG" id="COG2911">
    <property type="taxonomic scope" value="Bacteria"/>
</dbReference>
<dbReference type="Proteomes" id="UP000028534">
    <property type="component" value="Unassembled WGS sequence"/>
</dbReference>
<organism evidence="2 3">
    <name type="scientific">Sphingobium yanoikuyae</name>
    <name type="common">Sphingomonas yanoikuyae</name>
    <dbReference type="NCBI Taxonomy" id="13690"/>
    <lineage>
        <taxon>Bacteria</taxon>
        <taxon>Pseudomonadati</taxon>
        <taxon>Pseudomonadota</taxon>
        <taxon>Alphaproteobacteria</taxon>
        <taxon>Sphingomonadales</taxon>
        <taxon>Sphingomonadaceae</taxon>
        <taxon>Sphingobium</taxon>
    </lineage>
</organism>
<evidence type="ECO:0000313" key="2">
    <source>
        <dbReference type="EMBL" id="KEZ18659.1"/>
    </source>
</evidence>
<dbReference type="EMBL" id="JGVR01000014">
    <property type="protein sequence ID" value="KEZ18659.1"/>
    <property type="molecule type" value="Genomic_DNA"/>
</dbReference>
<dbReference type="PATRIC" id="fig|13690.10.peg.2433"/>
<reference evidence="2 3" key="1">
    <citation type="submission" date="2014-03" db="EMBL/GenBank/DDBJ databases">
        <title>Genome sequence of Sphingobium yanoikuyae B1.</title>
        <authorList>
            <person name="Gan H.M."/>
            <person name="Gan H.Y."/>
            <person name="Savka M.A."/>
        </authorList>
    </citation>
    <scope>NUCLEOTIDE SEQUENCE [LARGE SCALE GENOMIC DNA]</scope>
    <source>
        <strain evidence="2 3">B1</strain>
    </source>
</reference>
<dbReference type="InterPro" id="IPR021730">
    <property type="entry name" value="YdbH"/>
</dbReference>
<dbReference type="AlphaFoldDB" id="A0A084EL17"/>
<comment type="caution">
    <text evidence="2">The sequence shown here is derived from an EMBL/GenBank/DDBJ whole genome shotgun (WGS) entry which is preliminary data.</text>
</comment>
<keyword evidence="1" id="KW-1133">Transmembrane helix</keyword>
<keyword evidence="1" id="KW-0812">Transmembrane</keyword>
<keyword evidence="1" id="KW-0472">Membrane</keyword>
<accession>A0A084EL17</accession>
<proteinExistence type="predicted"/>